<comment type="caution">
    <text evidence="1">The sequence shown here is derived from an EMBL/GenBank/DDBJ whole genome shotgun (WGS) entry which is preliminary data.</text>
</comment>
<gene>
    <name evidence="1" type="ORF">K488DRAFT_35125</name>
</gene>
<reference evidence="1" key="2">
    <citation type="journal article" date="2022" name="New Phytol.">
        <title>Evolutionary transition to the ectomycorrhizal habit in the genomes of a hyperdiverse lineage of mushroom-forming fungi.</title>
        <authorList>
            <person name="Looney B."/>
            <person name="Miyauchi S."/>
            <person name="Morin E."/>
            <person name="Drula E."/>
            <person name="Courty P.E."/>
            <person name="Kohler A."/>
            <person name="Kuo A."/>
            <person name="LaButti K."/>
            <person name="Pangilinan J."/>
            <person name="Lipzen A."/>
            <person name="Riley R."/>
            <person name="Andreopoulos W."/>
            <person name="He G."/>
            <person name="Johnson J."/>
            <person name="Nolan M."/>
            <person name="Tritt A."/>
            <person name="Barry K.W."/>
            <person name="Grigoriev I.V."/>
            <person name="Nagy L.G."/>
            <person name="Hibbett D."/>
            <person name="Henrissat B."/>
            <person name="Matheny P.B."/>
            <person name="Labbe J."/>
            <person name="Martin F.M."/>
        </authorList>
    </citation>
    <scope>NUCLEOTIDE SEQUENCE</scope>
    <source>
        <strain evidence="1">EC-137</strain>
    </source>
</reference>
<protein>
    <submittedName>
        <fullName evidence="1">Membrane insertase OXA1/ALB3/YidC</fullName>
    </submittedName>
</protein>
<keyword evidence="2" id="KW-1185">Reference proteome</keyword>
<name>A0ACB8QGI8_9AGAM</name>
<accession>A0ACB8QGI8</accession>
<dbReference type="EMBL" id="MU273609">
    <property type="protein sequence ID" value="KAI0030706.1"/>
    <property type="molecule type" value="Genomic_DNA"/>
</dbReference>
<reference evidence="1" key="1">
    <citation type="submission" date="2021-02" db="EMBL/GenBank/DDBJ databases">
        <authorList>
            <consortium name="DOE Joint Genome Institute"/>
            <person name="Ahrendt S."/>
            <person name="Looney B.P."/>
            <person name="Miyauchi S."/>
            <person name="Morin E."/>
            <person name="Drula E."/>
            <person name="Courty P.E."/>
            <person name="Chicoki N."/>
            <person name="Fauchery L."/>
            <person name="Kohler A."/>
            <person name="Kuo A."/>
            <person name="Labutti K."/>
            <person name="Pangilinan J."/>
            <person name="Lipzen A."/>
            <person name="Riley R."/>
            <person name="Andreopoulos W."/>
            <person name="He G."/>
            <person name="Johnson J."/>
            <person name="Barry K.W."/>
            <person name="Grigoriev I.V."/>
            <person name="Nagy L."/>
            <person name="Hibbett D."/>
            <person name="Henrissat B."/>
            <person name="Matheny P.B."/>
            <person name="Labbe J."/>
            <person name="Martin F."/>
        </authorList>
    </citation>
    <scope>NUCLEOTIDE SEQUENCE</scope>
    <source>
        <strain evidence="1">EC-137</strain>
    </source>
</reference>
<feature type="non-terminal residue" evidence="1">
    <location>
        <position position="269"/>
    </location>
</feature>
<evidence type="ECO:0000313" key="2">
    <source>
        <dbReference type="Proteomes" id="UP000814128"/>
    </source>
</evidence>
<sequence length="269" mass="30568">MTELQDGFMDLALALPFPLGWPPYATTIILATVASRIMLTLPFSLWARRRMRAVEEHVLPALAEEKQTVQRTEQLKMMRERFKGTQEELDLELRRRFREAMTKRRDVLLKQHAGSPIATMLIPILAQAPLFVGMSYFFVALARPPAAFILDAESFLSLTSMTHTDPTAALPIALGILTLANVESANWFLGERAREIEARERARRKRLREEGKIALPSLGTIVKPLLRGLSVVRIVFGTMMPGTVIVYWVTSAAYGLVQTWIFDYLDRRR</sequence>
<dbReference type="Proteomes" id="UP000814128">
    <property type="component" value="Unassembled WGS sequence"/>
</dbReference>
<organism evidence="1 2">
    <name type="scientific">Vararia minispora EC-137</name>
    <dbReference type="NCBI Taxonomy" id="1314806"/>
    <lineage>
        <taxon>Eukaryota</taxon>
        <taxon>Fungi</taxon>
        <taxon>Dikarya</taxon>
        <taxon>Basidiomycota</taxon>
        <taxon>Agaricomycotina</taxon>
        <taxon>Agaricomycetes</taxon>
        <taxon>Russulales</taxon>
        <taxon>Lachnocladiaceae</taxon>
        <taxon>Vararia</taxon>
    </lineage>
</organism>
<proteinExistence type="predicted"/>
<evidence type="ECO:0000313" key="1">
    <source>
        <dbReference type="EMBL" id="KAI0030706.1"/>
    </source>
</evidence>